<dbReference type="Proteomes" id="UP000306378">
    <property type="component" value="Unassembled WGS sequence"/>
</dbReference>
<comment type="caution">
    <text evidence="1">The sequence shown here is derived from an EMBL/GenBank/DDBJ whole genome shotgun (WGS) entry which is preliminary data.</text>
</comment>
<protein>
    <recommendedName>
        <fullName evidence="3">DUF3168 domain-containing protein</fullName>
    </recommendedName>
</protein>
<accession>A0A5R8NB35</accession>
<evidence type="ECO:0000313" key="1">
    <source>
        <dbReference type="EMBL" id="TLF72922.1"/>
    </source>
</evidence>
<name>A0A5R8NB35_9NOCA</name>
<dbReference type="RefSeq" id="WP_138452828.1">
    <property type="nucleotide sequence ID" value="NZ_VBUT01000014.1"/>
</dbReference>
<dbReference type="AlphaFoldDB" id="A0A5R8NB35"/>
<sequence length="148" mass="16049">MTPPIPFAPGAVRAFLTAQPSITDLVPVEAITTRNLPDPITGPFVTVRAPGNVGVDPFLRRPLVQVDVWAPKIEILGGSTDPEELTWDIAALAGQLLGRTKPQEFRGSAWTATWIDGPINFVDTTRGADMPLFRATVRVELKLRAPRA</sequence>
<gene>
    <name evidence="1" type="ORF">FEK34_28275</name>
</gene>
<evidence type="ECO:0000313" key="2">
    <source>
        <dbReference type="Proteomes" id="UP000306378"/>
    </source>
</evidence>
<reference evidence="1 2" key="1">
    <citation type="submission" date="2019-05" db="EMBL/GenBank/DDBJ databases">
        <title>Genomes sequences of two Nocardia cyriacigeorgica environmental isolates, type strains Nocardia asteroides ATCC 19247 and Nocardia cyriacigeorgica DSM 44484.</title>
        <authorList>
            <person name="Vautrin F."/>
            <person name="Bergeron E."/>
            <person name="Dubost A."/>
            <person name="Abrouk D."/>
            <person name="Rodriguez Nava V."/>
            <person name="Pujic P."/>
        </authorList>
    </citation>
    <scope>NUCLEOTIDE SEQUENCE [LARGE SCALE GENOMIC DNA]</scope>
    <source>
        <strain evidence="1 2">EML 446</strain>
    </source>
</reference>
<organism evidence="1 2">
    <name type="scientific">Nocardia cyriacigeorgica</name>
    <dbReference type="NCBI Taxonomy" id="135487"/>
    <lineage>
        <taxon>Bacteria</taxon>
        <taxon>Bacillati</taxon>
        <taxon>Actinomycetota</taxon>
        <taxon>Actinomycetes</taxon>
        <taxon>Mycobacteriales</taxon>
        <taxon>Nocardiaceae</taxon>
        <taxon>Nocardia</taxon>
    </lineage>
</organism>
<dbReference type="EMBL" id="VBUT01000014">
    <property type="protein sequence ID" value="TLF72922.1"/>
    <property type="molecule type" value="Genomic_DNA"/>
</dbReference>
<proteinExistence type="predicted"/>
<evidence type="ECO:0008006" key="3">
    <source>
        <dbReference type="Google" id="ProtNLM"/>
    </source>
</evidence>